<organism evidence="1">
    <name type="scientific">Anguilla anguilla</name>
    <name type="common">European freshwater eel</name>
    <name type="synonym">Muraena anguilla</name>
    <dbReference type="NCBI Taxonomy" id="7936"/>
    <lineage>
        <taxon>Eukaryota</taxon>
        <taxon>Metazoa</taxon>
        <taxon>Chordata</taxon>
        <taxon>Craniata</taxon>
        <taxon>Vertebrata</taxon>
        <taxon>Euteleostomi</taxon>
        <taxon>Actinopterygii</taxon>
        <taxon>Neopterygii</taxon>
        <taxon>Teleostei</taxon>
        <taxon>Anguilliformes</taxon>
        <taxon>Anguillidae</taxon>
        <taxon>Anguilla</taxon>
    </lineage>
</organism>
<proteinExistence type="predicted"/>
<reference evidence="1" key="2">
    <citation type="journal article" date="2015" name="Fish Shellfish Immunol.">
        <title>Early steps in the European eel (Anguilla anguilla)-Vibrio vulnificus interaction in the gills: Role of the RtxA13 toxin.</title>
        <authorList>
            <person name="Callol A."/>
            <person name="Pajuelo D."/>
            <person name="Ebbesson L."/>
            <person name="Teles M."/>
            <person name="MacKenzie S."/>
            <person name="Amaro C."/>
        </authorList>
    </citation>
    <scope>NUCLEOTIDE SEQUENCE</scope>
</reference>
<reference evidence="1" key="1">
    <citation type="submission" date="2014-11" db="EMBL/GenBank/DDBJ databases">
        <authorList>
            <person name="Amaro Gonzalez C."/>
        </authorList>
    </citation>
    <scope>NUCLEOTIDE SEQUENCE</scope>
</reference>
<sequence length="8" mass="853">MSCSLCPL</sequence>
<evidence type="ECO:0000313" key="1">
    <source>
        <dbReference type="EMBL" id="JAH60418.1"/>
    </source>
</evidence>
<name>A0A0E9U622_ANGAN</name>
<dbReference type="EMBL" id="GBXM01048159">
    <property type="protein sequence ID" value="JAH60418.1"/>
    <property type="molecule type" value="Transcribed_RNA"/>
</dbReference>
<accession>A0A0E9U622</accession>
<protein>
    <submittedName>
        <fullName evidence="1">Uncharacterized protein</fullName>
    </submittedName>
</protein>